<organism evidence="3 4">
    <name type="scientific">Tritonibacter multivorans</name>
    <dbReference type="NCBI Taxonomy" id="928856"/>
    <lineage>
        <taxon>Bacteria</taxon>
        <taxon>Pseudomonadati</taxon>
        <taxon>Pseudomonadota</taxon>
        <taxon>Alphaproteobacteria</taxon>
        <taxon>Rhodobacterales</taxon>
        <taxon>Paracoccaceae</taxon>
        <taxon>Tritonibacter</taxon>
    </lineage>
</organism>
<feature type="domain" description="EamA" evidence="2">
    <location>
        <begin position="9"/>
        <end position="136"/>
    </location>
</feature>
<feature type="transmembrane region" description="Helical" evidence="1">
    <location>
        <begin position="263"/>
        <end position="281"/>
    </location>
</feature>
<evidence type="ECO:0000313" key="3">
    <source>
        <dbReference type="EMBL" id="CUH76015.1"/>
    </source>
</evidence>
<name>A0A0P1G2W4_9RHOB</name>
<feature type="transmembrane region" description="Helical" evidence="1">
    <location>
        <begin position="96"/>
        <end position="114"/>
    </location>
</feature>
<evidence type="ECO:0000313" key="4">
    <source>
        <dbReference type="Proteomes" id="UP000052022"/>
    </source>
</evidence>
<keyword evidence="1" id="KW-0812">Transmembrane</keyword>
<dbReference type="InterPro" id="IPR037185">
    <property type="entry name" value="EmrE-like"/>
</dbReference>
<evidence type="ECO:0000259" key="2">
    <source>
        <dbReference type="Pfam" id="PF00892"/>
    </source>
</evidence>
<dbReference type="STRING" id="928856.SAMN04488049_103112"/>
<feature type="transmembrane region" description="Helical" evidence="1">
    <location>
        <begin position="148"/>
        <end position="167"/>
    </location>
</feature>
<feature type="domain" description="EamA" evidence="2">
    <location>
        <begin position="149"/>
        <end position="280"/>
    </location>
</feature>
<feature type="transmembrane region" description="Helical" evidence="1">
    <location>
        <begin position="239"/>
        <end position="257"/>
    </location>
</feature>
<dbReference type="GO" id="GO:0016020">
    <property type="term" value="C:membrane"/>
    <property type="evidence" value="ECO:0007669"/>
    <property type="project" value="InterPro"/>
</dbReference>
<dbReference type="PANTHER" id="PTHR22911">
    <property type="entry name" value="ACYL-MALONYL CONDENSING ENZYME-RELATED"/>
    <property type="match status" value="1"/>
</dbReference>
<dbReference type="PANTHER" id="PTHR22911:SF76">
    <property type="entry name" value="EAMA DOMAIN-CONTAINING PROTEIN"/>
    <property type="match status" value="1"/>
</dbReference>
<feature type="transmembrane region" description="Helical" evidence="1">
    <location>
        <begin position="179"/>
        <end position="197"/>
    </location>
</feature>
<accession>A0A0P1G2W4</accession>
<reference evidence="3 4" key="1">
    <citation type="submission" date="2015-09" db="EMBL/GenBank/DDBJ databases">
        <authorList>
            <consortium name="Swine Surveillance"/>
        </authorList>
    </citation>
    <scope>NUCLEOTIDE SEQUENCE [LARGE SCALE GENOMIC DNA]</scope>
    <source>
        <strain evidence="3 4">CECT 7557</strain>
    </source>
</reference>
<sequence>MNRTRATAIGFIAVLLWALLALLTVGTAPTPPLLLNTICFAIGGAIGLIWVAATKSWAELVAVPWRVYTFGTLGIFGYHALYFSALRAAPAAEAGLIAYLWPLLIVLFSGLLPGEQLRRGHLIGAVLAFAGAGLLVAGGAQGLRMEYALGYGLALLCALTWSGYSVGSRLIGDAPTSSVAVFCLASALGSGVLHLALEDTIWPQGTLGWASAIGLGLGPVGLAFYVWDIGVKKGDIQMLGTSSYAAPLLSTVILVAAGVAAPTWSLGLAALLITGGAALAARASHQA</sequence>
<dbReference type="SUPFAM" id="SSF103481">
    <property type="entry name" value="Multidrug resistance efflux transporter EmrE"/>
    <property type="match status" value="1"/>
</dbReference>
<dbReference type="Pfam" id="PF00892">
    <property type="entry name" value="EamA"/>
    <property type="match status" value="2"/>
</dbReference>
<dbReference type="RefSeq" id="WP_058288785.1">
    <property type="nucleotide sequence ID" value="NZ_CYSD01000012.1"/>
</dbReference>
<proteinExistence type="predicted"/>
<dbReference type="Proteomes" id="UP000052022">
    <property type="component" value="Unassembled WGS sequence"/>
</dbReference>
<evidence type="ECO:0000256" key="1">
    <source>
        <dbReference type="SAM" id="Phobius"/>
    </source>
</evidence>
<gene>
    <name evidence="3" type="primary">yddG</name>
    <name evidence="3" type="ORF">TRM7557_00670</name>
</gene>
<protein>
    <submittedName>
        <fullName evidence="3">Aromatic amino acid exporter YddG</fullName>
    </submittedName>
</protein>
<feature type="transmembrane region" description="Helical" evidence="1">
    <location>
        <begin position="209"/>
        <end position="227"/>
    </location>
</feature>
<dbReference type="OrthoDB" id="9795732at2"/>
<dbReference type="InterPro" id="IPR000620">
    <property type="entry name" value="EamA_dom"/>
</dbReference>
<feature type="transmembrane region" description="Helical" evidence="1">
    <location>
        <begin position="65"/>
        <end position="84"/>
    </location>
</feature>
<keyword evidence="1" id="KW-1133">Transmembrane helix</keyword>
<feature type="transmembrane region" description="Helical" evidence="1">
    <location>
        <begin position="33"/>
        <end position="53"/>
    </location>
</feature>
<dbReference type="AlphaFoldDB" id="A0A0P1G2W4"/>
<keyword evidence="4" id="KW-1185">Reference proteome</keyword>
<feature type="transmembrane region" description="Helical" evidence="1">
    <location>
        <begin position="121"/>
        <end position="142"/>
    </location>
</feature>
<feature type="transmembrane region" description="Helical" evidence="1">
    <location>
        <begin position="7"/>
        <end position="27"/>
    </location>
</feature>
<dbReference type="EMBL" id="CYSD01000012">
    <property type="protein sequence ID" value="CUH76015.1"/>
    <property type="molecule type" value="Genomic_DNA"/>
</dbReference>
<keyword evidence="1" id="KW-0472">Membrane</keyword>